<dbReference type="RefSeq" id="WP_255133753.1">
    <property type="nucleotide sequence ID" value="NZ_JANDBC010000001.1"/>
</dbReference>
<reference evidence="2" key="1">
    <citation type="submission" date="2022-06" db="EMBL/GenBank/DDBJ databases">
        <title>Gracilimonas sp. CAU 1638 isolated from sea sediment.</title>
        <authorList>
            <person name="Kim W."/>
        </authorList>
    </citation>
    <scope>NUCLEOTIDE SEQUENCE</scope>
    <source>
        <strain evidence="2">CAU 1638</strain>
    </source>
</reference>
<keyword evidence="3" id="KW-1185">Reference proteome</keyword>
<dbReference type="EMBL" id="JANDBC010000001">
    <property type="protein sequence ID" value="MCP9291109.1"/>
    <property type="molecule type" value="Genomic_DNA"/>
</dbReference>
<feature type="compositionally biased region" description="Polar residues" evidence="1">
    <location>
        <begin position="292"/>
        <end position="301"/>
    </location>
</feature>
<dbReference type="PROSITE" id="PS51257">
    <property type="entry name" value="PROKAR_LIPOPROTEIN"/>
    <property type="match status" value="1"/>
</dbReference>
<name>A0A9X2L2M6_9BACT</name>
<organism evidence="2 3">
    <name type="scientific">Gracilimonas sediminicola</name>
    <dbReference type="NCBI Taxonomy" id="2952158"/>
    <lineage>
        <taxon>Bacteria</taxon>
        <taxon>Pseudomonadati</taxon>
        <taxon>Balneolota</taxon>
        <taxon>Balneolia</taxon>
        <taxon>Balneolales</taxon>
        <taxon>Balneolaceae</taxon>
        <taxon>Gracilimonas</taxon>
    </lineage>
</organism>
<feature type="compositionally biased region" description="Polar residues" evidence="1">
    <location>
        <begin position="183"/>
        <end position="192"/>
    </location>
</feature>
<dbReference type="AlphaFoldDB" id="A0A9X2L2M6"/>
<proteinExistence type="predicted"/>
<feature type="region of interest" description="Disordered" evidence="1">
    <location>
        <begin position="173"/>
        <end position="198"/>
    </location>
</feature>
<feature type="region of interest" description="Disordered" evidence="1">
    <location>
        <begin position="271"/>
        <end position="301"/>
    </location>
</feature>
<evidence type="ECO:0000313" key="2">
    <source>
        <dbReference type="EMBL" id="MCP9291109.1"/>
    </source>
</evidence>
<gene>
    <name evidence="2" type="ORF">NM125_05900</name>
</gene>
<dbReference type="Proteomes" id="UP001139125">
    <property type="component" value="Unassembled WGS sequence"/>
</dbReference>
<evidence type="ECO:0008006" key="4">
    <source>
        <dbReference type="Google" id="ProtNLM"/>
    </source>
</evidence>
<comment type="caution">
    <text evidence="2">The sequence shown here is derived from an EMBL/GenBank/DDBJ whole genome shotgun (WGS) entry which is preliminary data.</text>
</comment>
<sequence length="301" mass="33425">MKKLTFIPVPIVAFLLMIGLIACETNSTSTLTNNHEFSGDMNVPELSALETNTEPSSAEFTLEASYSASDIDLNADNINTSEHLLFDVYSSNQLSVTGNLSITTGTESTIDDPFKINPVIQTYKNMPSSIRYDGYSSLQYTLNGSNYSTALSADEKNILFEIQQELDIVQSYGSGEDRPGQLLKSSNNSNTPENEKPLEAMDDGEIKKWLKDKGYKVKELGNRRFEVIYKYKEDTPSKMMSIASIFDANTGRMEPNFTASKDGKEIARNAAKKDGNSKAVKMKRGDEGYLLLQTTPKKQHN</sequence>
<evidence type="ECO:0000256" key="1">
    <source>
        <dbReference type="SAM" id="MobiDB-lite"/>
    </source>
</evidence>
<accession>A0A9X2L2M6</accession>
<protein>
    <recommendedName>
        <fullName evidence="4">Lipoprotein</fullName>
    </recommendedName>
</protein>
<evidence type="ECO:0000313" key="3">
    <source>
        <dbReference type="Proteomes" id="UP001139125"/>
    </source>
</evidence>